<comment type="similarity">
    <text evidence="3">Belongs to the peptidase M28 family.</text>
</comment>
<sequence>MILSPSLWSLLLFIYLTTTSCLAYKPLSQIALSTLKNQHHLIQDYSEPLFIPRIAGTPGNAKARSIIVNHFKALKWDVVLDTFTADTPLGPVEFTNVVATLNPKTEKRLVMSAHYDSKYYQDFEFIGATDSAVPCAMLLEMAVALDDALKQSMHDDTTLQMVFFDGEEAFVRWTEEDSIYGAKHLAEKWHQSGDLEKIDVLVLLDLLGAPNPTLPNYYPSTSWLFNKLVHIEQRLAYGTHMFDLNSPLTFRGHIMQDDHLPFLHRGVDIIHAIPFPFPEVWHKETDSPEHIDFQVSQKLSIIFRCFVAEYLELSIDIYHSEL</sequence>
<dbReference type="PANTHER" id="PTHR12283">
    <property type="entry name" value="GLUTAMINYL-PEPTIDE CYCLOTRANSFERASE"/>
    <property type="match status" value="1"/>
</dbReference>
<evidence type="ECO:0000256" key="1">
    <source>
        <dbReference type="ARBA" id="ARBA00022679"/>
    </source>
</evidence>
<dbReference type="Pfam" id="PF04389">
    <property type="entry name" value="Peptidase_M28"/>
    <property type="match status" value="1"/>
</dbReference>
<dbReference type="EMBL" id="JAIXMP010000002">
    <property type="protein sequence ID" value="KAI9277311.1"/>
    <property type="molecule type" value="Genomic_DNA"/>
</dbReference>
<comment type="caution">
    <text evidence="5">The sequence shown here is derived from an EMBL/GenBank/DDBJ whole genome shotgun (WGS) entry which is preliminary data.</text>
</comment>
<keyword evidence="6" id="KW-1185">Reference proteome</keyword>
<evidence type="ECO:0000256" key="3">
    <source>
        <dbReference type="RuleBase" id="RU361240"/>
    </source>
</evidence>
<gene>
    <name evidence="5" type="ORF">BDA99DRAFT_555210</name>
</gene>
<keyword evidence="3" id="KW-0732">Signal</keyword>
<keyword evidence="3" id="KW-0862">Zinc</keyword>
<dbReference type="InterPro" id="IPR007484">
    <property type="entry name" value="Peptidase_M28"/>
</dbReference>
<dbReference type="EC" id="3.4.-.-" evidence="3"/>
<protein>
    <recommendedName>
        <fullName evidence="3">Peptide hydrolase</fullName>
        <ecNumber evidence="3">3.4.-.-</ecNumber>
    </recommendedName>
</protein>
<dbReference type="SUPFAM" id="SSF53187">
    <property type="entry name" value="Zn-dependent exopeptidases"/>
    <property type="match status" value="1"/>
</dbReference>
<feature type="domain" description="Peptidase M28" evidence="4">
    <location>
        <begin position="96"/>
        <end position="300"/>
    </location>
</feature>
<keyword evidence="3" id="KW-0479">Metal-binding</keyword>
<dbReference type="GO" id="GO:0006508">
    <property type="term" value="P:proteolysis"/>
    <property type="evidence" value="ECO:0007669"/>
    <property type="project" value="UniProtKB-KW"/>
</dbReference>
<keyword evidence="1" id="KW-0808">Transferase</keyword>
<evidence type="ECO:0000313" key="5">
    <source>
        <dbReference type="EMBL" id="KAI9277311.1"/>
    </source>
</evidence>
<dbReference type="GO" id="GO:0008270">
    <property type="term" value="F:zinc ion binding"/>
    <property type="evidence" value="ECO:0007669"/>
    <property type="project" value="TreeGrafter"/>
</dbReference>
<reference evidence="5" key="1">
    <citation type="journal article" date="2022" name="IScience">
        <title>Evolution of zygomycete secretomes and the origins of terrestrial fungal ecologies.</title>
        <authorList>
            <person name="Chang Y."/>
            <person name="Wang Y."/>
            <person name="Mondo S."/>
            <person name="Ahrendt S."/>
            <person name="Andreopoulos W."/>
            <person name="Barry K."/>
            <person name="Beard J."/>
            <person name="Benny G.L."/>
            <person name="Blankenship S."/>
            <person name="Bonito G."/>
            <person name="Cuomo C."/>
            <person name="Desiro A."/>
            <person name="Gervers K.A."/>
            <person name="Hundley H."/>
            <person name="Kuo A."/>
            <person name="LaButti K."/>
            <person name="Lang B.F."/>
            <person name="Lipzen A."/>
            <person name="O'Donnell K."/>
            <person name="Pangilinan J."/>
            <person name="Reynolds N."/>
            <person name="Sandor L."/>
            <person name="Smith M.E."/>
            <person name="Tsang A."/>
            <person name="Grigoriev I.V."/>
            <person name="Stajich J.E."/>
            <person name="Spatafora J.W."/>
        </authorList>
    </citation>
    <scope>NUCLEOTIDE SEQUENCE</scope>
    <source>
        <strain evidence="5">RSA 2281</strain>
    </source>
</reference>
<dbReference type="GO" id="GO:0016603">
    <property type="term" value="F:glutaminyl-peptide cyclotransferase activity"/>
    <property type="evidence" value="ECO:0007669"/>
    <property type="project" value="TreeGrafter"/>
</dbReference>
<keyword evidence="3" id="KW-0378">Hydrolase</keyword>
<accession>A0AAD5KBN2</accession>
<dbReference type="Gene3D" id="3.40.630.10">
    <property type="entry name" value="Zn peptidases"/>
    <property type="match status" value="1"/>
</dbReference>
<organism evidence="5 6">
    <name type="scientific">Phascolomyces articulosus</name>
    <dbReference type="NCBI Taxonomy" id="60185"/>
    <lineage>
        <taxon>Eukaryota</taxon>
        <taxon>Fungi</taxon>
        <taxon>Fungi incertae sedis</taxon>
        <taxon>Mucoromycota</taxon>
        <taxon>Mucoromycotina</taxon>
        <taxon>Mucoromycetes</taxon>
        <taxon>Mucorales</taxon>
        <taxon>Lichtheimiaceae</taxon>
        <taxon>Phascolomyces</taxon>
    </lineage>
</organism>
<dbReference type="Proteomes" id="UP001209540">
    <property type="component" value="Unassembled WGS sequence"/>
</dbReference>
<name>A0AAD5KBN2_9FUNG</name>
<evidence type="ECO:0000256" key="2">
    <source>
        <dbReference type="ARBA" id="ARBA00023315"/>
    </source>
</evidence>
<evidence type="ECO:0000259" key="4">
    <source>
        <dbReference type="Pfam" id="PF04389"/>
    </source>
</evidence>
<keyword evidence="2" id="KW-0012">Acyltransferase</keyword>
<feature type="chain" id="PRO_5041782235" description="Peptide hydrolase" evidence="3">
    <location>
        <begin position="24"/>
        <end position="322"/>
    </location>
</feature>
<dbReference type="GO" id="GO:0008233">
    <property type="term" value="F:peptidase activity"/>
    <property type="evidence" value="ECO:0007669"/>
    <property type="project" value="UniProtKB-KW"/>
</dbReference>
<dbReference type="AlphaFoldDB" id="A0AAD5KBN2"/>
<keyword evidence="3" id="KW-0645">Protease</keyword>
<evidence type="ECO:0000313" key="6">
    <source>
        <dbReference type="Proteomes" id="UP001209540"/>
    </source>
</evidence>
<feature type="signal peptide" evidence="3">
    <location>
        <begin position="1"/>
        <end position="23"/>
    </location>
</feature>
<proteinExistence type="inferred from homology"/>
<reference evidence="5" key="2">
    <citation type="submission" date="2023-02" db="EMBL/GenBank/DDBJ databases">
        <authorList>
            <consortium name="DOE Joint Genome Institute"/>
            <person name="Mondo S.J."/>
            <person name="Chang Y."/>
            <person name="Wang Y."/>
            <person name="Ahrendt S."/>
            <person name="Andreopoulos W."/>
            <person name="Barry K."/>
            <person name="Beard J."/>
            <person name="Benny G.L."/>
            <person name="Blankenship S."/>
            <person name="Bonito G."/>
            <person name="Cuomo C."/>
            <person name="Desiro A."/>
            <person name="Gervers K.A."/>
            <person name="Hundley H."/>
            <person name="Kuo A."/>
            <person name="LaButti K."/>
            <person name="Lang B.F."/>
            <person name="Lipzen A."/>
            <person name="O'Donnell K."/>
            <person name="Pangilinan J."/>
            <person name="Reynolds N."/>
            <person name="Sandor L."/>
            <person name="Smith M.W."/>
            <person name="Tsang A."/>
            <person name="Grigoriev I.V."/>
            <person name="Stajich J.E."/>
            <person name="Spatafora J.W."/>
        </authorList>
    </citation>
    <scope>NUCLEOTIDE SEQUENCE</scope>
    <source>
        <strain evidence="5">RSA 2281</strain>
    </source>
</reference>
<dbReference type="InterPro" id="IPR040234">
    <property type="entry name" value="QC/QCL"/>
</dbReference>
<dbReference type="PANTHER" id="PTHR12283:SF6">
    <property type="entry name" value="GLUTAMINYL-PEPTIDE CYCLOTRANSFERASE-RELATED"/>
    <property type="match status" value="1"/>
</dbReference>